<evidence type="ECO:0000313" key="5">
    <source>
        <dbReference type="Proteomes" id="UP001151699"/>
    </source>
</evidence>
<evidence type="ECO:0000256" key="2">
    <source>
        <dbReference type="ARBA" id="ARBA00022729"/>
    </source>
</evidence>
<gene>
    <name evidence="4" type="primary">Lrrc15_8</name>
    <name evidence="4" type="ORF">Bhyg_15113</name>
</gene>
<dbReference type="SUPFAM" id="SSF52058">
    <property type="entry name" value="L domain-like"/>
    <property type="match status" value="1"/>
</dbReference>
<dbReference type="InterPro" id="IPR026906">
    <property type="entry name" value="LRR_5"/>
</dbReference>
<name>A0A9Q0RXT0_9DIPT</name>
<dbReference type="PANTHER" id="PTHR24373:SF275">
    <property type="entry name" value="TIR DOMAIN-CONTAINING PROTEIN"/>
    <property type="match status" value="1"/>
</dbReference>
<dbReference type="InterPro" id="IPR003591">
    <property type="entry name" value="Leu-rich_rpt_typical-subtyp"/>
</dbReference>
<feature type="non-terminal residue" evidence="4">
    <location>
        <position position="1"/>
    </location>
</feature>
<dbReference type="InterPro" id="IPR001611">
    <property type="entry name" value="Leu-rich_rpt"/>
</dbReference>
<evidence type="ECO:0000256" key="3">
    <source>
        <dbReference type="ARBA" id="ARBA00022737"/>
    </source>
</evidence>
<dbReference type="Proteomes" id="UP001151699">
    <property type="component" value="Chromosome C"/>
</dbReference>
<evidence type="ECO:0000313" key="4">
    <source>
        <dbReference type="EMBL" id="KAJ6636522.1"/>
    </source>
</evidence>
<dbReference type="EMBL" id="WJQU01000004">
    <property type="protein sequence ID" value="KAJ6636522.1"/>
    <property type="molecule type" value="Genomic_DNA"/>
</dbReference>
<dbReference type="Pfam" id="PF13306">
    <property type="entry name" value="LRR_5"/>
    <property type="match status" value="1"/>
</dbReference>
<keyword evidence="1" id="KW-0433">Leucine-rich repeat</keyword>
<keyword evidence="3" id="KW-0677">Repeat</keyword>
<dbReference type="InterPro" id="IPR032675">
    <property type="entry name" value="LRR_dom_sf"/>
</dbReference>
<keyword evidence="5" id="KW-1185">Reference proteome</keyword>
<accession>A0A9Q0RXT0</accession>
<dbReference type="SMART" id="SM00369">
    <property type="entry name" value="LRR_TYP"/>
    <property type="match status" value="8"/>
</dbReference>
<dbReference type="AlphaFoldDB" id="A0A9Q0RXT0"/>
<dbReference type="Gene3D" id="3.80.10.10">
    <property type="entry name" value="Ribonuclease Inhibitor"/>
    <property type="match status" value="2"/>
</dbReference>
<comment type="caution">
    <text evidence="4">The sequence shown here is derived from an EMBL/GenBank/DDBJ whole genome shotgun (WGS) entry which is preliminary data.</text>
</comment>
<reference evidence="4" key="1">
    <citation type="submission" date="2022-07" db="EMBL/GenBank/DDBJ databases">
        <authorList>
            <person name="Trinca V."/>
            <person name="Uliana J.V.C."/>
            <person name="Torres T.T."/>
            <person name="Ward R.J."/>
            <person name="Monesi N."/>
        </authorList>
    </citation>
    <scope>NUCLEOTIDE SEQUENCE</scope>
    <source>
        <strain evidence="4">HSMRA1968</strain>
        <tissue evidence="4">Whole embryos</tissue>
    </source>
</reference>
<dbReference type="InterPro" id="IPR050328">
    <property type="entry name" value="Dev_Immune_Receptor"/>
</dbReference>
<proteinExistence type="predicted"/>
<feature type="non-terminal residue" evidence="4">
    <location>
        <position position="320"/>
    </location>
</feature>
<dbReference type="Pfam" id="PF13855">
    <property type="entry name" value="LRR_8"/>
    <property type="match status" value="1"/>
</dbReference>
<sequence>VTFAQTIRCRYVNYGSVYGCELTINNPNGFNGFSAIEGTHLSGYNNARVGVLYRVSGVTTNVPQIICNTFPNLHSLDLHNTGMLTIDDNAFRGCTQVAQLDLWQNKINSISANAFDSLRNVQFLNLEQNNLTSIAPNLFANQAKLQMLYLSQNKFSDFPVGIFRPLESLLHLGIGFSNLSEINPQWFGSNNTKLVDLHVGGNILPDTFAGLTSLSYLQTGYAPIRQIHAGAFRGLGNLKTLIISHCQLNQIQSTAFEDLTSLNYINLEQNEIADIGNSMVPLVNLREASFRNNYLTTIRRSNFGTVTNLDALNFDGNMIN</sequence>
<protein>
    <submittedName>
        <fullName evidence="4">Leucine-rich repeat-containing protein 15</fullName>
    </submittedName>
</protein>
<evidence type="ECO:0000256" key="1">
    <source>
        <dbReference type="ARBA" id="ARBA00022614"/>
    </source>
</evidence>
<dbReference type="OrthoDB" id="676979at2759"/>
<keyword evidence="2" id="KW-0732">Signal</keyword>
<organism evidence="4 5">
    <name type="scientific">Pseudolycoriella hygida</name>
    <dbReference type="NCBI Taxonomy" id="35572"/>
    <lineage>
        <taxon>Eukaryota</taxon>
        <taxon>Metazoa</taxon>
        <taxon>Ecdysozoa</taxon>
        <taxon>Arthropoda</taxon>
        <taxon>Hexapoda</taxon>
        <taxon>Insecta</taxon>
        <taxon>Pterygota</taxon>
        <taxon>Neoptera</taxon>
        <taxon>Endopterygota</taxon>
        <taxon>Diptera</taxon>
        <taxon>Nematocera</taxon>
        <taxon>Sciaroidea</taxon>
        <taxon>Sciaridae</taxon>
        <taxon>Pseudolycoriella</taxon>
    </lineage>
</organism>
<dbReference type="PANTHER" id="PTHR24373">
    <property type="entry name" value="SLIT RELATED LEUCINE-RICH REPEAT NEURONAL PROTEIN"/>
    <property type="match status" value="1"/>
</dbReference>